<dbReference type="RefSeq" id="XP_009856570.1">
    <property type="nucleotide sequence ID" value="XM_009858268.1"/>
</dbReference>
<gene>
    <name evidence="1" type="ORF">NEUTE1DRAFT_119007</name>
</gene>
<name>F8N0B5_NEUT8</name>
<evidence type="ECO:0000313" key="1">
    <source>
        <dbReference type="EMBL" id="EGO52943.1"/>
    </source>
</evidence>
<dbReference type="EMBL" id="GL891382">
    <property type="protein sequence ID" value="EGO52943.1"/>
    <property type="molecule type" value="Genomic_DNA"/>
</dbReference>
<dbReference type="HOGENOM" id="CLU_2622630_0_0_1"/>
<sequence length="78" mass="9207">MKRNAQLGLHTCVYFFAKHVEVPAPARSKHLPLNISACNSVQMQVQDLLRVTDEKRRHIYMLMHGLRLIRQKVRRVEE</sequence>
<protein>
    <submittedName>
        <fullName evidence="1">Uncharacterized protein</fullName>
    </submittedName>
</protein>
<dbReference type="KEGG" id="nte:NEUTE1DRAFT119007"/>
<feature type="non-terminal residue" evidence="1">
    <location>
        <position position="1"/>
    </location>
</feature>
<keyword evidence="2" id="KW-1185">Reference proteome</keyword>
<proteinExistence type="predicted"/>
<dbReference type="Proteomes" id="UP000008065">
    <property type="component" value="Unassembled WGS sequence"/>
</dbReference>
<accession>F8N0B5</accession>
<organism evidence="1 2">
    <name type="scientific">Neurospora tetrasperma (strain FGSC 2508 / ATCC MYA-4615 / P0657)</name>
    <dbReference type="NCBI Taxonomy" id="510951"/>
    <lineage>
        <taxon>Eukaryota</taxon>
        <taxon>Fungi</taxon>
        <taxon>Dikarya</taxon>
        <taxon>Ascomycota</taxon>
        <taxon>Pezizomycotina</taxon>
        <taxon>Sordariomycetes</taxon>
        <taxon>Sordariomycetidae</taxon>
        <taxon>Sordariales</taxon>
        <taxon>Sordariaceae</taxon>
        <taxon>Neurospora</taxon>
    </lineage>
</organism>
<evidence type="ECO:0000313" key="2">
    <source>
        <dbReference type="Proteomes" id="UP000008065"/>
    </source>
</evidence>
<dbReference type="VEuPathDB" id="FungiDB:NEUTE1DRAFT_119007"/>
<dbReference type="AlphaFoldDB" id="F8N0B5"/>
<dbReference type="GeneID" id="20823712"/>
<reference evidence="2" key="1">
    <citation type="journal article" date="2011" name="Genetics">
        <title>Massive changes in genome architecture accompany the transition to self-fertility in the filamentous fungus Neurospora tetrasperma.</title>
        <authorList>
            <person name="Ellison C.E."/>
            <person name="Stajich J.E."/>
            <person name="Jacobson D.J."/>
            <person name="Natvig D.O."/>
            <person name="Lapidus A."/>
            <person name="Foster B."/>
            <person name="Aerts A."/>
            <person name="Riley R."/>
            <person name="Lindquist E.A."/>
            <person name="Grigoriev I.V."/>
            <person name="Taylor J.W."/>
        </authorList>
    </citation>
    <scope>NUCLEOTIDE SEQUENCE [LARGE SCALE GENOMIC DNA]</scope>
    <source>
        <strain evidence="2">FGSC 2508 / P0657</strain>
    </source>
</reference>